<feature type="transmembrane region" description="Helical" evidence="6">
    <location>
        <begin position="81"/>
        <end position="102"/>
    </location>
</feature>
<feature type="transmembrane region" description="Helical" evidence="6">
    <location>
        <begin position="355"/>
        <end position="375"/>
    </location>
</feature>
<dbReference type="InterPro" id="IPR011701">
    <property type="entry name" value="MFS"/>
</dbReference>
<dbReference type="PANTHER" id="PTHR23510">
    <property type="entry name" value="INNER MEMBRANE TRANSPORT PROTEIN YAJR"/>
    <property type="match status" value="1"/>
</dbReference>
<keyword evidence="8" id="KW-1185">Reference proteome</keyword>
<dbReference type="GO" id="GO:0016020">
    <property type="term" value="C:membrane"/>
    <property type="evidence" value="ECO:0007669"/>
    <property type="project" value="UniProtKB-SubCell"/>
</dbReference>
<dbReference type="PANTHER" id="PTHR23510:SF16">
    <property type="entry name" value="MAJOR FACILITATOR SUPERFAMILY (MFS) PROFILE DOMAIN-CONTAINING PROTEIN"/>
    <property type="match status" value="1"/>
</dbReference>
<feature type="transmembrane region" description="Helical" evidence="6">
    <location>
        <begin position="194"/>
        <end position="219"/>
    </location>
</feature>
<reference evidence="7" key="1">
    <citation type="submission" date="2021-06" db="EMBL/GenBank/DDBJ databases">
        <authorList>
            <person name="Hodson N. C."/>
            <person name="Mongue J. A."/>
            <person name="Jaron S. K."/>
        </authorList>
    </citation>
    <scope>NUCLEOTIDE SEQUENCE</scope>
</reference>
<evidence type="ECO:0000256" key="6">
    <source>
        <dbReference type="SAM" id="Phobius"/>
    </source>
</evidence>
<evidence type="ECO:0000313" key="8">
    <source>
        <dbReference type="Proteomes" id="UP000708208"/>
    </source>
</evidence>
<keyword evidence="3 6" id="KW-1133">Transmembrane helix</keyword>
<proteinExistence type="predicted"/>
<gene>
    <name evidence="7" type="ORF">AFUS01_LOCUS17454</name>
</gene>
<evidence type="ECO:0000256" key="5">
    <source>
        <dbReference type="SAM" id="MobiDB-lite"/>
    </source>
</evidence>
<feature type="compositionally biased region" description="Low complexity" evidence="5">
    <location>
        <begin position="399"/>
        <end position="408"/>
    </location>
</feature>
<dbReference type="InterPro" id="IPR051068">
    <property type="entry name" value="MFS_Domain-Containing_Protein"/>
</dbReference>
<feature type="transmembrane region" description="Helical" evidence="6">
    <location>
        <begin position="290"/>
        <end position="310"/>
    </location>
</feature>
<dbReference type="AlphaFoldDB" id="A0A8J2JWB6"/>
<feature type="transmembrane region" description="Helical" evidence="6">
    <location>
        <begin position="44"/>
        <end position="69"/>
    </location>
</feature>
<keyword evidence="2 6" id="KW-0812">Transmembrane</keyword>
<organism evidence="7 8">
    <name type="scientific">Allacma fusca</name>
    <dbReference type="NCBI Taxonomy" id="39272"/>
    <lineage>
        <taxon>Eukaryota</taxon>
        <taxon>Metazoa</taxon>
        <taxon>Ecdysozoa</taxon>
        <taxon>Arthropoda</taxon>
        <taxon>Hexapoda</taxon>
        <taxon>Collembola</taxon>
        <taxon>Symphypleona</taxon>
        <taxon>Sminthuridae</taxon>
        <taxon>Allacma</taxon>
    </lineage>
</organism>
<dbReference type="GO" id="GO:0022857">
    <property type="term" value="F:transmembrane transporter activity"/>
    <property type="evidence" value="ECO:0007669"/>
    <property type="project" value="InterPro"/>
</dbReference>
<evidence type="ECO:0000256" key="4">
    <source>
        <dbReference type="ARBA" id="ARBA00023136"/>
    </source>
</evidence>
<dbReference type="Proteomes" id="UP000708208">
    <property type="component" value="Unassembled WGS sequence"/>
</dbReference>
<keyword evidence="4 6" id="KW-0472">Membrane</keyword>
<name>A0A8J2JWB6_9HEXA</name>
<evidence type="ECO:0008006" key="9">
    <source>
        <dbReference type="Google" id="ProtNLM"/>
    </source>
</evidence>
<evidence type="ECO:0000256" key="3">
    <source>
        <dbReference type="ARBA" id="ARBA00022989"/>
    </source>
</evidence>
<sequence>HLPSGGRSLESTLSVWTHVLESPHTVTTWKMDSPRERDYKRKRWMSFIIVLGYLFLGGCEYVVILPTVWDYLQTLGVTEEHWLGFTVSTYSTAAAISGLIGGRLADKYYKHTKLLVIAFISFRVVGNFQYMLGMSVWNIICGRMLCGLGDGVNGLEPIAESVVLDKSGNPEIKEKKEESSDFRKYLNDFLTDSFVVLMSLVFALYFSQMAFETVIPVITQDNFGFGVRENTFIYMAGGIEALLTYVGIAFIGKYVRETTLQFVGWFLILSAQVWLIIVMPHFEKGNQTHMVYFLIGIFLIYLGSPIASVGNTALSSKVLSNETQGLGQGVRRVIVHLGLIFGPTWAGATVMKPHLFLGVGITLMLINGVMLMVSFKSLRQAEAKMSNTTQAKPLKTPDESSPLLPSEP</sequence>
<feature type="non-terminal residue" evidence="7">
    <location>
        <position position="1"/>
    </location>
</feature>
<comment type="subcellular location">
    <subcellularLocation>
        <location evidence="1">Membrane</location>
        <topology evidence="1">Multi-pass membrane protein</topology>
    </subcellularLocation>
</comment>
<accession>A0A8J2JWB6</accession>
<protein>
    <recommendedName>
        <fullName evidence="9">Major facilitator superfamily (MFS) profile domain-containing protein</fullName>
    </recommendedName>
</protein>
<dbReference type="EMBL" id="CAJVCH010166953">
    <property type="protein sequence ID" value="CAG7728693.1"/>
    <property type="molecule type" value="Genomic_DNA"/>
</dbReference>
<feature type="region of interest" description="Disordered" evidence="5">
    <location>
        <begin position="386"/>
        <end position="408"/>
    </location>
</feature>
<evidence type="ECO:0000256" key="1">
    <source>
        <dbReference type="ARBA" id="ARBA00004141"/>
    </source>
</evidence>
<dbReference type="OrthoDB" id="6432183at2759"/>
<evidence type="ECO:0000256" key="2">
    <source>
        <dbReference type="ARBA" id="ARBA00022692"/>
    </source>
</evidence>
<feature type="transmembrane region" description="Helical" evidence="6">
    <location>
        <begin position="258"/>
        <end position="278"/>
    </location>
</feature>
<feature type="transmembrane region" description="Helical" evidence="6">
    <location>
        <begin position="231"/>
        <end position="252"/>
    </location>
</feature>
<evidence type="ECO:0000313" key="7">
    <source>
        <dbReference type="EMBL" id="CAG7728693.1"/>
    </source>
</evidence>
<dbReference type="Pfam" id="PF07690">
    <property type="entry name" value="MFS_1"/>
    <property type="match status" value="1"/>
</dbReference>
<comment type="caution">
    <text evidence="7">The sequence shown here is derived from an EMBL/GenBank/DDBJ whole genome shotgun (WGS) entry which is preliminary data.</text>
</comment>